<dbReference type="EMBL" id="MN342245">
    <property type="protein sequence ID" value="QHN73965.1"/>
    <property type="molecule type" value="Genomic_DNA"/>
</dbReference>
<dbReference type="InterPro" id="IPR007765">
    <property type="entry name" value="Baculo_p24"/>
</dbReference>
<proteinExistence type="predicted"/>
<dbReference type="KEGG" id="vg:922155"/>
<dbReference type="Pfam" id="PF05073">
    <property type="entry name" value="Baculo_p24"/>
    <property type="match status" value="1"/>
</dbReference>
<reference evidence="2" key="2">
    <citation type="journal article" date="2019" name="Viruses">
        <title>Identification of Loci Associated with Enhanced Virulence in Spodoptera litura Nucleopolyhedrovirus Isolates Using Deep Sequencing.</title>
        <authorList>
            <person name="Zwart M.P."/>
            <person name="Ali G."/>
            <person name="Strien E.A.V."/>
            <person name="Schijlen E.G.W.M."/>
            <person name="Wang M."/>
            <person name="Werf W.V."/>
            <person name="Vlak J.M."/>
        </authorList>
    </citation>
    <scope>NUCLEOTIDE SEQUENCE</scope>
    <source>
        <strain evidence="2">G2</strain>
    </source>
</reference>
<dbReference type="Proteomes" id="UP000202667">
    <property type="component" value="Segment"/>
</dbReference>
<accession>Q91BB7</accession>
<protein>
    <submittedName>
        <fullName evidence="1">p24 capsid</fullName>
    </submittedName>
</protein>
<dbReference type="RefSeq" id="NP_258384.1">
    <property type="nucleotide sequence ID" value="NC_003102.1"/>
</dbReference>
<keyword evidence="3" id="KW-1185">Reference proteome</keyword>
<reference evidence="1 3" key="1">
    <citation type="journal article" date="2001" name="Virology">
        <title>Sequence analysis of the Spodoptera litura multicapsid nucleopolyhedrovirus genome.</title>
        <authorList>
            <person name="Pang Y."/>
            <person name="Yu J."/>
            <person name="Wang L."/>
            <person name="Hu X."/>
            <person name="Bao W."/>
            <person name="Li G."/>
            <person name="Chen C."/>
            <person name="Han H."/>
            <person name="Hu S."/>
            <person name="Yang H."/>
        </authorList>
    </citation>
    <scope>NUCLEOTIDE SEQUENCE [LARGE SCALE GENOMIC DNA]</scope>
    <source>
        <strain evidence="1 3">G2</strain>
    </source>
</reference>
<sequence length="244" mass="27376">MAIVSGDMSTFFNYDEHEPIEVFVIENDLGGGAGVDTDSFVEIKSLCKLIAPLVNIRHFNPAMLWSTTQTSHRLIKNGKNYVHMFTICKYLSSYNLSNRAHPHEYYALKQLLRDMFIGRQVERSNEEIATSENFKDIKNKLCSLQECLTVGGVAAVVASDDPTISTLNDCLKNLTDLVYTVRSDTAVMYADLNSAIENLKTQTQLDVMNKIAFGNDTLLDGIKSIKDILLSRNSKKQHQQQTVS</sequence>
<dbReference type="EMBL" id="AF325155">
    <property type="protein sequence ID" value="AAL01798.1"/>
    <property type="molecule type" value="Genomic_DNA"/>
</dbReference>
<evidence type="ECO:0000313" key="2">
    <source>
        <dbReference type="EMBL" id="QHN73965.1"/>
    </source>
</evidence>
<evidence type="ECO:0000313" key="1">
    <source>
        <dbReference type="EMBL" id="AAL01798.1"/>
    </source>
</evidence>
<dbReference type="OrthoDB" id="18599at10239"/>
<organism evidence="1 3">
    <name type="scientific">Spodoptera litura multicapsid nucleopolyhedrovirus</name>
    <name type="common">SpltMNPV</name>
    <dbReference type="NCBI Taxonomy" id="46242"/>
    <lineage>
        <taxon>Viruses</taxon>
        <taxon>Viruses incertae sedis</taxon>
        <taxon>Naldaviricetes</taxon>
        <taxon>Lefavirales</taxon>
        <taxon>Baculoviridae</taxon>
        <taxon>Alphabaculovirus</taxon>
        <taxon>Alphabaculovirus spliturae</taxon>
    </lineage>
</organism>
<name>Q91BB7_NPVST</name>
<dbReference type="GO" id="GO:0019028">
    <property type="term" value="C:viral capsid"/>
    <property type="evidence" value="ECO:0007669"/>
    <property type="project" value="InterPro"/>
</dbReference>
<organismHost>
    <name type="scientific">Lepidoptera</name>
    <name type="common">moths &amp; butterflies</name>
    <dbReference type="NCBI Taxonomy" id="7088"/>
</organismHost>
<evidence type="ECO:0000313" key="3">
    <source>
        <dbReference type="Proteomes" id="UP000202667"/>
    </source>
</evidence>
<gene>
    <name evidence="2" type="primary">ORF116</name>
</gene>